<organism evidence="3 4">
    <name type="scientific">Selenomonas ruminantium</name>
    <dbReference type="NCBI Taxonomy" id="971"/>
    <lineage>
        <taxon>Bacteria</taxon>
        <taxon>Bacillati</taxon>
        <taxon>Bacillota</taxon>
        <taxon>Negativicutes</taxon>
        <taxon>Selenomonadales</taxon>
        <taxon>Selenomonadaceae</taxon>
        <taxon>Selenomonas</taxon>
    </lineage>
</organism>
<proteinExistence type="predicted"/>
<feature type="domain" description="SLH" evidence="2">
    <location>
        <begin position="24"/>
        <end position="87"/>
    </location>
</feature>
<dbReference type="SUPFAM" id="SSF56935">
    <property type="entry name" value="Porins"/>
    <property type="match status" value="1"/>
</dbReference>
<dbReference type="Pfam" id="PF00395">
    <property type="entry name" value="SLH"/>
    <property type="match status" value="1"/>
</dbReference>
<evidence type="ECO:0000313" key="3">
    <source>
        <dbReference type="EMBL" id="SDP77775.1"/>
    </source>
</evidence>
<dbReference type="RefSeq" id="WP_074573611.1">
    <property type="nucleotide sequence ID" value="NZ_FNJQ01000055.1"/>
</dbReference>
<sequence length="431" mass="47361">MNKKLVSALTTALVVGAASTTFAASNPFSDVPADHWAYDAVTQLADDGVIEGYGDSTFKGNRNITRYEMAQMVAKAMTKSTSGVDKALVDKLAAEFAEELNNLGVRVANLERNADMVQWHGTAEYTFQHYMTEGKNDKEAGKDSRNNLLIRFEPSAEVNAHWHVKARLDANTNLSKDTSKGYDAYGNEVAEDQGNVALKRVYAEGKYGNWTVKLGKFATPDDDTIADTPYSGAEVAYKPAGDGLNFAVGAGRLAANAIAISDEQASNYQYAGLGFKKSKLWGAVRFHHLNAAYYQKAYAKDVKAEDANIWLAKGGYNFSKNVAIKGFYAQNTEADYYKKAGSVELDYKGAQAENAGTWGAWVAYRHFGRNAFVASPWDVINIDNMGEKGWEVGGNYAMFKNTILTLRYGNGKDLQTKQKVHNLFGRVNFLF</sequence>
<evidence type="ECO:0000256" key="1">
    <source>
        <dbReference type="SAM" id="SignalP"/>
    </source>
</evidence>
<dbReference type="InterPro" id="IPR001119">
    <property type="entry name" value="SLH_dom"/>
</dbReference>
<feature type="signal peptide" evidence="1">
    <location>
        <begin position="1"/>
        <end position="23"/>
    </location>
</feature>
<feature type="chain" id="PRO_5010328838" evidence="1">
    <location>
        <begin position="24"/>
        <end position="431"/>
    </location>
</feature>
<dbReference type="Proteomes" id="UP000182412">
    <property type="component" value="Unassembled WGS sequence"/>
</dbReference>
<name>A0A1H0VHY6_SELRU</name>
<dbReference type="EMBL" id="FNJQ01000055">
    <property type="protein sequence ID" value="SDP77775.1"/>
    <property type="molecule type" value="Genomic_DNA"/>
</dbReference>
<dbReference type="AlphaFoldDB" id="A0A1H0VHY6"/>
<reference evidence="3 4" key="1">
    <citation type="submission" date="2016-10" db="EMBL/GenBank/DDBJ databases">
        <authorList>
            <person name="de Groot N.N."/>
        </authorList>
    </citation>
    <scope>NUCLEOTIDE SEQUENCE [LARGE SCALE GENOMIC DNA]</scope>
    <source>
        <strain evidence="3 4">S137</strain>
    </source>
</reference>
<dbReference type="OrthoDB" id="5845122at2"/>
<dbReference type="PANTHER" id="PTHR43308">
    <property type="entry name" value="OUTER MEMBRANE PROTEIN ALPHA-RELATED"/>
    <property type="match status" value="1"/>
</dbReference>
<dbReference type="PANTHER" id="PTHR43308:SF1">
    <property type="entry name" value="OUTER MEMBRANE PROTEIN ALPHA"/>
    <property type="match status" value="1"/>
</dbReference>
<protein>
    <submittedName>
        <fullName evidence="3">S-layer homology domain-containing protein</fullName>
    </submittedName>
</protein>
<accession>A0A1H0VHY6</accession>
<dbReference type="PROSITE" id="PS51272">
    <property type="entry name" value="SLH"/>
    <property type="match status" value="1"/>
</dbReference>
<dbReference type="InterPro" id="IPR051465">
    <property type="entry name" value="Cell_Envelope_Struct_Comp"/>
</dbReference>
<gene>
    <name evidence="3" type="ORF">SAMN05216366_15510</name>
</gene>
<evidence type="ECO:0000313" key="4">
    <source>
        <dbReference type="Proteomes" id="UP000182412"/>
    </source>
</evidence>
<keyword evidence="1" id="KW-0732">Signal</keyword>
<evidence type="ECO:0000259" key="2">
    <source>
        <dbReference type="PROSITE" id="PS51272"/>
    </source>
</evidence>